<reference evidence="2 3" key="1">
    <citation type="submission" date="2023-07" db="EMBL/GenBank/DDBJ databases">
        <title>Genomic Encyclopedia of Type Strains, Phase IV (KMG-IV): sequencing the most valuable type-strain genomes for metagenomic binning, comparative biology and taxonomic classification.</title>
        <authorList>
            <person name="Goeker M."/>
        </authorList>
    </citation>
    <scope>NUCLEOTIDE SEQUENCE [LARGE SCALE GENOMIC DNA]</scope>
    <source>
        <strain evidence="2 3">DSM 17740</strain>
    </source>
</reference>
<keyword evidence="3" id="KW-1185">Reference proteome</keyword>
<proteinExistence type="predicted"/>
<comment type="caution">
    <text evidence="2">The sequence shown here is derived from an EMBL/GenBank/DDBJ whole genome shotgun (WGS) entry which is preliminary data.</text>
</comment>
<evidence type="ECO:0000259" key="1">
    <source>
        <dbReference type="Pfam" id="PF24696"/>
    </source>
</evidence>
<dbReference type="EMBL" id="JAUSUQ010000020">
    <property type="protein sequence ID" value="MDQ0340837.1"/>
    <property type="molecule type" value="Genomic_DNA"/>
</dbReference>
<dbReference type="InterPro" id="IPR057767">
    <property type="entry name" value="UGSC-like_dom"/>
</dbReference>
<dbReference type="Pfam" id="PF24696">
    <property type="entry name" value="UGSC"/>
    <property type="match status" value="1"/>
</dbReference>
<accession>A0ABU0CWP7</accession>
<organism evidence="2 3">
    <name type="scientific">Caldalkalibacillus uzonensis</name>
    <dbReference type="NCBI Taxonomy" id="353224"/>
    <lineage>
        <taxon>Bacteria</taxon>
        <taxon>Bacillati</taxon>
        <taxon>Bacillota</taxon>
        <taxon>Bacilli</taxon>
        <taxon>Bacillales</taxon>
        <taxon>Bacillaceae</taxon>
        <taxon>Caldalkalibacillus</taxon>
    </lineage>
</organism>
<evidence type="ECO:0000313" key="3">
    <source>
        <dbReference type="Proteomes" id="UP001232445"/>
    </source>
</evidence>
<protein>
    <recommendedName>
        <fullName evidence="1">UGSC-like domain-containing protein</fullName>
    </recommendedName>
</protein>
<sequence length="71" mass="7769">MFNRGIPSIVVVTDRFVDLANAIAAGREFTSIPKVVISRLVEELPTEELKVIAGDIISEALDQISKEKVSE</sequence>
<evidence type="ECO:0000313" key="2">
    <source>
        <dbReference type="EMBL" id="MDQ0340837.1"/>
    </source>
</evidence>
<feature type="domain" description="UGSC-like" evidence="1">
    <location>
        <begin position="3"/>
        <end position="64"/>
    </location>
</feature>
<gene>
    <name evidence="2" type="ORF">J2S00_003677</name>
</gene>
<dbReference type="Proteomes" id="UP001232445">
    <property type="component" value="Unassembled WGS sequence"/>
</dbReference>
<name>A0ABU0CWP7_9BACI</name>